<organism evidence="1 2">
    <name type="scientific">Cercospora berteroae</name>
    <dbReference type="NCBI Taxonomy" id="357750"/>
    <lineage>
        <taxon>Eukaryota</taxon>
        <taxon>Fungi</taxon>
        <taxon>Dikarya</taxon>
        <taxon>Ascomycota</taxon>
        <taxon>Pezizomycotina</taxon>
        <taxon>Dothideomycetes</taxon>
        <taxon>Dothideomycetidae</taxon>
        <taxon>Mycosphaerellales</taxon>
        <taxon>Mycosphaerellaceae</taxon>
        <taxon>Cercospora</taxon>
    </lineage>
</organism>
<proteinExistence type="predicted"/>
<evidence type="ECO:0000313" key="2">
    <source>
        <dbReference type="Proteomes" id="UP000237631"/>
    </source>
</evidence>
<dbReference type="OrthoDB" id="3632866at2759"/>
<dbReference type="EMBL" id="PNEN01000514">
    <property type="protein sequence ID" value="PPJ56672.1"/>
    <property type="molecule type" value="Genomic_DNA"/>
</dbReference>
<name>A0A2S6CAA0_9PEZI</name>
<accession>A0A2S6CAA0</accession>
<dbReference type="Proteomes" id="UP000237631">
    <property type="component" value="Unassembled WGS sequence"/>
</dbReference>
<comment type="caution">
    <text evidence="1">The sequence shown here is derived from an EMBL/GenBank/DDBJ whole genome shotgun (WGS) entry which is preliminary data.</text>
</comment>
<keyword evidence="2" id="KW-1185">Reference proteome</keyword>
<protein>
    <submittedName>
        <fullName evidence="1">Uncharacterized protein</fullName>
    </submittedName>
</protein>
<sequence>MLIGRFNPLAITRLHDPGYYIADTPAVYWNIACGRTPIILISLPRPQGLEAFAVWRKLLLTQPPACVVEYGWKFQVPKQGCLRTDGDQYVESSPSMKYGAVENRAGVTMGELLDRIKVLEEETQGRFEYSTDSKTVVVGVIDLTADEELGVRSTTDKTGHIPTEELNIDSL</sequence>
<evidence type="ECO:0000313" key="1">
    <source>
        <dbReference type="EMBL" id="PPJ56672.1"/>
    </source>
</evidence>
<reference evidence="2" key="1">
    <citation type="journal article" date="2017" name="bioRxiv">
        <title>Conservation of a gene cluster reveals novel cercosporin biosynthetic mechanisms and extends production to the genus Colletotrichum.</title>
        <authorList>
            <person name="de Jonge R."/>
            <person name="Ebert M.K."/>
            <person name="Huitt-Roehl C.R."/>
            <person name="Pal P."/>
            <person name="Suttle J.C."/>
            <person name="Spanner R.E."/>
            <person name="Neubauer J.D."/>
            <person name="Jurick W.M.II."/>
            <person name="Stott K.A."/>
            <person name="Secor G.A."/>
            <person name="Thomma B.P.H.J."/>
            <person name="Van de Peer Y."/>
            <person name="Townsend C.A."/>
            <person name="Bolton M.D."/>
        </authorList>
    </citation>
    <scope>NUCLEOTIDE SEQUENCE [LARGE SCALE GENOMIC DNA]</scope>
    <source>
        <strain evidence="2">CBS538.71</strain>
    </source>
</reference>
<gene>
    <name evidence="1" type="ORF">CBER1_08728</name>
</gene>
<dbReference type="AlphaFoldDB" id="A0A2S6CAA0"/>